<dbReference type="Pfam" id="PF06969">
    <property type="entry name" value="HemN_C"/>
    <property type="match status" value="1"/>
</dbReference>
<dbReference type="RefSeq" id="WP_078746528.1">
    <property type="nucleotide sequence ID" value="NZ_FUXG01000030.1"/>
</dbReference>
<dbReference type="CDD" id="cd01335">
    <property type="entry name" value="Radical_SAM"/>
    <property type="match status" value="1"/>
</dbReference>
<comment type="caution">
    <text evidence="12">The sequence shown here is derived from an EMBL/GenBank/DDBJ whole genome shotgun (WGS) entry which is preliminary data.</text>
</comment>
<evidence type="ECO:0000256" key="8">
    <source>
        <dbReference type="ARBA" id="ARBA00023014"/>
    </source>
</evidence>
<evidence type="ECO:0000256" key="5">
    <source>
        <dbReference type="ARBA" id="ARBA00022691"/>
    </source>
</evidence>
<keyword evidence="7 10" id="KW-0408">Iron</keyword>
<dbReference type="OrthoDB" id="9808022at2"/>
<keyword evidence="5 10" id="KW-0949">S-adenosyl-L-methionine</keyword>
<gene>
    <name evidence="12" type="ORF">BTE48_15015</name>
</gene>
<dbReference type="SUPFAM" id="SSF102114">
    <property type="entry name" value="Radical SAM enzymes"/>
    <property type="match status" value="1"/>
</dbReference>
<dbReference type="NCBIfam" id="TIGR00539">
    <property type="entry name" value="hemN_rel"/>
    <property type="match status" value="1"/>
</dbReference>
<keyword evidence="10" id="KW-0004">4Fe-4S</keyword>
<dbReference type="InterPro" id="IPR034505">
    <property type="entry name" value="Coproporphyrinogen-III_oxidase"/>
</dbReference>
<dbReference type="SFLD" id="SFLDS00029">
    <property type="entry name" value="Radical_SAM"/>
    <property type="match status" value="2"/>
</dbReference>
<evidence type="ECO:0000256" key="9">
    <source>
        <dbReference type="ARBA" id="ARBA00023186"/>
    </source>
</evidence>
<feature type="domain" description="Radical SAM core" evidence="11">
    <location>
        <begin position="9"/>
        <end position="249"/>
    </location>
</feature>
<comment type="subcellular location">
    <subcellularLocation>
        <location evidence="10">Cytoplasm</location>
    </subcellularLocation>
</comment>
<dbReference type="PROSITE" id="PS51918">
    <property type="entry name" value="RADICAL_SAM"/>
    <property type="match status" value="1"/>
</dbReference>
<dbReference type="SMART" id="SM00729">
    <property type="entry name" value="Elp3"/>
    <property type="match status" value="1"/>
</dbReference>
<dbReference type="PANTHER" id="PTHR13932:SF5">
    <property type="entry name" value="RADICAL S-ADENOSYL METHIONINE DOMAIN-CONTAINING PROTEIN 1, MITOCHONDRIAL"/>
    <property type="match status" value="1"/>
</dbReference>
<evidence type="ECO:0000259" key="11">
    <source>
        <dbReference type="PROSITE" id="PS51918"/>
    </source>
</evidence>
<evidence type="ECO:0000256" key="3">
    <source>
        <dbReference type="ARBA" id="ARBA00017228"/>
    </source>
</evidence>
<keyword evidence="4 10" id="KW-0349">Heme</keyword>
<dbReference type="GO" id="GO:0005737">
    <property type="term" value="C:cytoplasm"/>
    <property type="evidence" value="ECO:0007669"/>
    <property type="project" value="UniProtKB-SubCell"/>
</dbReference>
<comment type="similarity">
    <text evidence="2">Belongs to the anaerobic coproporphyrinogen-III oxidase family. HemW subfamily.</text>
</comment>
<proteinExistence type="inferred from homology"/>
<evidence type="ECO:0000256" key="6">
    <source>
        <dbReference type="ARBA" id="ARBA00022723"/>
    </source>
</evidence>
<dbReference type="Pfam" id="PF04055">
    <property type="entry name" value="Radical_SAM"/>
    <property type="match status" value="1"/>
</dbReference>
<evidence type="ECO:0000256" key="1">
    <source>
        <dbReference type="ARBA" id="ARBA00001966"/>
    </source>
</evidence>
<evidence type="ECO:0000313" key="13">
    <source>
        <dbReference type="Proteomes" id="UP000191418"/>
    </source>
</evidence>
<evidence type="ECO:0000256" key="4">
    <source>
        <dbReference type="ARBA" id="ARBA00022617"/>
    </source>
</evidence>
<dbReference type="SFLD" id="SFLDG01082">
    <property type="entry name" value="B12-binding_domain_containing"/>
    <property type="match status" value="1"/>
</dbReference>
<evidence type="ECO:0000256" key="7">
    <source>
        <dbReference type="ARBA" id="ARBA00023004"/>
    </source>
</evidence>
<organism evidence="12 13">
    <name type="scientific">Oceanospirillum multiglobuliferum</name>
    <dbReference type="NCBI Taxonomy" id="64969"/>
    <lineage>
        <taxon>Bacteria</taxon>
        <taxon>Pseudomonadati</taxon>
        <taxon>Pseudomonadota</taxon>
        <taxon>Gammaproteobacteria</taxon>
        <taxon>Oceanospirillales</taxon>
        <taxon>Oceanospirillaceae</taxon>
        <taxon>Oceanospirillum</taxon>
    </lineage>
</organism>
<keyword evidence="6 10" id="KW-0479">Metal-binding</keyword>
<keyword evidence="10" id="KW-0963">Cytoplasm</keyword>
<reference evidence="12 13" key="1">
    <citation type="submission" date="2017-01" db="EMBL/GenBank/DDBJ databases">
        <title>Genome Sequencing of a Marine Spirillum, Oceanospirillum multiglobuliferum ATCC 33336, from Japan.</title>
        <authorList>
            <person name="Carney J.G."/>
            <person name="Trachtenberg A.M."/>
            <person name="Rheaume B.A."/>
            <person name="Linnane J.D."/>
            <person name="Pitts N.L."/>
            <person name="Mykles D.L."/>
            <person name="Maclea K.S."/>
        </authorList>
    </citation>
    <scope>NUCLEOTIDE SEQUENCE [LARGE SCALE GENOMIC DNA]</scope>
    <source>
        <strain evidence="12 13">ATCC 33336</strain>
    </source>
</reference>
<dbReference type="STRING" id="64969.SAMN02745127_03017"/>
<keyword evidence="9 10" id="KW-0143">Chaperone</keyword>
<dbReference type="SFLD" id="SFLDF00562">
    <property type="entry name" value="HemN-like__clustered_with_heat"/>
    <property type="match status" value="1"/>
</dbReference>
<dbReference type="SFLD" id="SFLDF00288">
    <property type="entry name" value="HemN-like__clustered_with_nucl"/>
    <property type="match status" value="1"/>
</dbReference>
<keyword evidence="13" id="KW-1185">Reference proteome</keyword>
<dbReference type="GO" id="GO:0004109">
    <property type="term" value="F:coproporphyrinogen oxidase activity"/>
    <property type="evidence" value="ECO:0007669"/>
    <property type="project" value="InterPro"/>
</dbReference>
<name>A0A1T4SFA6_9GAMM</name>
<evidence type="ECO:0000256" key="10">
    <source>
        <dbReference type="RuleBase" id="RU364116"/>
    </source>
</evidence>
<evidence type="ECO:0000256" key="2">
    <source>
        <dbReference type="ARBA" id="ARBA00006100"/>
    </source>
</evidence>
<dbReference type="Proteomes" id="UP000191418">
    <property type="component" value="Unassembled WGS sequence"/>
</dbReference>
<dbReference type="GO" id="GO:0046872">
    <property type="term" value="F:metal ion binding"/>
    <property type="evidence" value="ECO:0007669"/>
    <property type="project" value="UniProtKB-UniRule"/>
</dbReference>
<accession>A0A1T4SFA6</accession>
<dbReference type="InterPro" id="IPR006638">
    <property type="entry name" value="Elp3/MiaA/NifB-like_rSAM"/>
</dbReference>
<dbReference type="GO" id="GO:0051539">
    <property type="term" value="F:4 iron, 4 sulfur cluster binding"/>
    <property type="evidence" value="ECO:0007669"/>
    <property type="project" value="UniProtKB-UniRule"/>
</dbReference>
<comment type="cofactor">
    <cofactor evidence="1">
        <name>[4Fe-4S] cluster</name>
        <dbReference type="ChEBI" id="CHEBI:49883"/>
    </cofactor>
</comment>
<dbReference type="SFLD" id="SFLDG01065">
    <property type="entry name" value="anaerobic_coproporphyrinogen-I"/>
    <property type="match status" value="2"/>
</dbReference>
<dbReference type="GO" id="GO:0006779">
    <property type="term" value="P:porphyrin-containing compound biosynthetic process"/>
    <property type="evidence" value="ECO:0007669"/>
    <property type="project" value="InterPro"/>
</dbReference>
<comment type="function">
    <text evidence="10">Probably acts as a heme chaperone, transferring heme to an unknown acceptor. Binds one molecule of heme per monomer, possibly covalently. Binds 1 [4Fe-4S] cluster. The cluster is coordinated with 3 cysteines and an exchangeable S-adenosyl-L-methionine.</text>
</comment>
<keyword evidence="8 10" id="KW-0411">Iron-sulfur</keyword>
<dbReference type="InterPro" id="IPR058240">
    <property type="entry name" value="rSAM_sf"/>
</dbReference>
<evidence type="ECO:0000313" key="12">
    <source>
        <dbReference type="EMBL" id="OPX54300.1"/>
    </source>
</evidence>
<dbReference type="PANTHER" id="PTHR13932">
    <property type="entry name" value="COPROPORPHYRINIGEN III OXIDASE"/>
    <property type="match status" value="1"/>
</dbReference>
<dbReference type="AlphaFoldDB" id="A0A1T4SFA6"/>
<protein>
    <recommendedName>
        <fullName evidence="3 10">Heme chaperone HemW</fullName>
    </recommendedName>
</protein>
<dbReference type="EMBL" id="MTSM01000029">
    <property type="protein sequence ID" value="OPX54300.1"/>
    <property type="molecule type" value="Genomic_DNA"/>
</dbReference>
<dbReference type="InterPro" id="IPR013785">
    <property type="entry name" value="Aldolase_TIM"/>
</dbReference>
<dbReference type="InterPro" id="IPR004559">
    <property type="entry name" value="HemW-like"/>
</dbReference>
<dbReference type="InterPro" id="IPR007197">
    <property type="entry name" value="rSAM"/>
</dbReference>
<sequence length="395" mass="43979">MSSVPVLASPVLPPLSLYIHIPWCVQKCPYCDFNSHGLDRLAGQAMPEQAYVQALLADLDQDLHWVQDRPLQSIFFGGGTPSLFSPEAIAEILRGVEARIPFVEQIEITLEANPGTVEQARFEGYRQAGVNRLSIGVQSFDPAQLKRLGRIHNNQDAIRAAESARQAGFNRFNLDLMHGLPEQTEAQALADLQQAIDLQPDHLSWYQLTLEPNTPFYQAPPPLPDDDALWQIQQAGQALIARAGYQQYEVSAYALNGSQARHNLNYWQFGDYLGIGAGAHGKLTAISESGALEIIRTTKHRHPKQYLPAVQYRNALTQVEPDELALEFFMNVLRLRQGVPEALYKQRTGQDLDQVAPILTRLQQLGLLQTGTGQLCTTEEGFIYLNAVLEAFLEA</sequence>
<dbReference type="Gene3D" id="3.20.20.70">
    <property type="entry name" value="Aldolase class I"/>
    <property type="match status" value="1"/>
</dbReference>
<dbReference type="InterPro" id="IPR010723">
    <property type="entry name" value="HemN_C"/>
</dbReference>